<keyword evidence="11" id="KW-0456">Lyase</keyword>
<keyword evidence="5" id="KW-0285">Flavoprotein</keyword>
<evidence type="ECO:0000256" key="2">
    <source>
        <dbReference type="ARBA" id="ARBA00006409"/>
    </source>
</evidence>
<dbReference type="InterPro" id="IPR036770">
    <property type="entry name" value="Ankyrin_rpt-contain_sf"/>
</dbReference>
<name>A0ABN8IBT7_9NEOP</name>
<feature type="compositionally biased region" description="Polar residues" evidence="15">
    <location>
        <begin position="414"/>
        <end position="436"/>
    </location>
</feature>
<dbReference type="InterPro" id="IPR036134">
    <property type="entry name" value="Crypto/Photolyase_FAD-like_sf"/>
</dbReference>
<comment type="catalytic activity">
    <reaction evidence="13">
        <text>cyclobutadipyrimidine (in DNA) = 2 pyrimidine residues (in DNA).</text>
        <dbReference type="EC" id="4.1.99.3"/>
    </reaction>
</comment>
<dbReference type="InterPro" id="IPR002110">
    <property type="entry name" value="Ankyrin_rpt"/>
</dbReference>
<evidence type="ECO:0000256" key="14">
    <source>
        <dbReference type="PROSITE-ProRule" id="PRU00023"/>
    </source>
</evidence>
<dbReference type="Pfam" id="PF12796">
    <property type="entry name" value="Ank_2"/>
    <property type="match status" value="1"/>
</dbReference>
<reference evidence="17" key="1">
    <citation type="submission" date="2022-03" db="EMBL/GenBank/DDBJ databases">
        <authorList>
            <person name="Martin H S."/>
        </authorList>
    </citation>
    <scope>NUCLEOTIDE SEQUENCE</scope>
</reference>
<dbReference type="EC" id="4.1.99.3" evidence="3"/>
<evidence type="ECO:0000256" key="3">
    <source>
        <dbReference type="ARBA" id="ARBA00013149"/>
    </source>
</evidence>
<dbReference type="Pfam" id="PF02493">
    <property type="entry name" value="MORN"/>
    <property type="match status" value="2"/>
</dbReference>
<dbReference type="SUPFAM" id="SSF48173">
    <property type="entry name" value="Cryptochrome/photolyase FAD-binding domain"/>
    <property type="match status" value="1"/>
</dbReference>
<dbReference type="Gene3D" id="1.10.579.10">
    <property type="entry name" value="DNA Cyclobutane Dipyrimidine Photolyase, subunit A, domain 3"/>
    <property type="match status" value="1"/>
</dbReference>
<accession>A0ABN8IBT7</accession>
<sequence length="1290" mass="146483">MSRLSCTTVKGKSWPYEQYYTGERDAEKIKCVKGENHWTGAKSLECYSGQFLWGTMHGVGEYYWRYLNVEGAFVTYEGHFYCNRMHGFGTMSYPDGSVFDGLFYSNIRWGPGIESHVDVRQNVGLWLGNKLIRLAWKPPSHNLILDLMTTNAGRACVNAHRNLMETSSEAIDESNEVIELLIKYGSKAKSAKASWGKLYPKNLTDLTSPVFRHQLFDQNYYGSRNIDKLIEVEKMPERIQSFDNNKTYFAWNNNEIIKHMMKHAFIHGKQLENKINIGNILSESRKKLKQPAKHELDCRTLLMASYLGDTESVVHLVTNEDIHPDVTDLQGNSVLMYATCGDQTELIHFLVEAGASVNNFNDSCCTALGVALIRLICQVKGISVNDMAQAFTPETALSTDSSIQNVCEWNFGTDNNTLQNKNNGPTRSASKLLKSQVSHKRIKSLPSLKEQSLKTNPDTPGKVPDQGFVTGNDDLNESVQQYTIVKNKYTARVALDYSAAGNGSPISYVFEVGDVTNNIIDNEVEEQKKTPEKNPKKVTSKALKEQVNGKVKLTNGLRTQSKENPQELRDTEKIFTDSYERILLTINQLLLDGADPSLVRCPQPALFMAVTSGCSKLVKQLIDHGANVNEFYPHVLGYSVLDIAISYPLTNENLKVINVLLENGADTQHRLPYNNHNSNESMIPGPTLLHAVLAKTADSEIEEEIRRHLLELLLTHNCDSEEQFKGRSAIDVAMSKGADIFNVFIGHPKVNLNAIINQSNQNVLTKMFTLSYFKTLESKHRLEILTNLLRHGADPLQTCQNDEEKFYNIIVYAKKFLHGCENVEIKHSPIAARKQSENKIKKNGKSNDDKGAKQKTVIGDVDDYKQALELKLALKNEVPLHVCFCLIAKYLDASVRQFHFLIKGLEKVAAECKKLNISFHLLEGSGADALPQWIIDHKIGAVVCDFNPLRTPMSWVEGAKKKFKKDIPLIQVDTHNVVPCWVASDKQEYSARTIRNKINSKLDEYLTQFPPVIKHPYTSKFEPKPIDWDKAIETREADKTVGPVEWASPGYDEAVKTLKTFLEKRLKIFASKRNDPTQDALSNLSPWFHFGQISVQRVALCVQKYKKQYTESVNAYLEEAIVRSELADNFCFYCEHYDSIKGASNWAQKTLDDHRKDKRTHIYTLEELAKAETHDELWNSAQLQMVKEGKMHGFLRMYWCKKILEWTPSPEDALKYAIYLNDHYSIDGRDPNGYVGCMWSICGIHDQGWAERAVFGKVRYMNYEGCKRKFHVNAFVARYGGKKHKYIAKK</sequence>
<evidence type="ECO:0000313" key="17">
    <source>
        <dbReference type="EMBL" id="CAH2050797.1"/>
    </source>
</evidence>
<evidence type="ECO:0000256" key="8">
    <source>
        <dbReference type="ARBA" id="ARBA00022827"/>
    </source>
</evidence>
<comment type="similarity">
    <text evidence="2">Belongs to the DNA photolyase class-2 family.</text>
</comment>
<evidence type="ECO:0000256" key="1">
    <source>
        <dbReference type="ARBA" id="ARBA00001974"/>
    </source>
</evidence>
<comment type="cofactor">
    <cofactor evidence="1">
        <name>FAD</name>
        <dbReference type="ChEBI" id="CHEBI:57692"/>
    </cofactor>
</comment>
<dbReference type="PROSITE" id="PS50088">
    <property type="entry name" value="ANK_REPEAT"/>
    <property type="match status" value="1"/>
</dbReference>
<dbReference type="InterPro" id="IPR036155">
    <property type="entry name" value="Crypto/Photolyase_N_sf"/>
</dbReference>
<dbReference type="NCBIfam" id="TIGR00591">
    <property type="entry name" value="phr2"/>
    <property type="match status" value="1"/>
</dbReference>
<gene>
    <name evidence="17" type="ORF">IPOD504_LOCUS7677</name>
</gene>
<dbReference type="Gene3D" id="1.25.40.80">
    <property type="match status" value="1"/>
</dbReference>
<dbReference type="Pfam" id="PF00875">
    <property type="entry name" value="DNA_photolyase"/>
    <property type="match status" value="1"/>
</dbReference>
<dbReference type="Gene3D" id="2.20.110.10">
    <property type="entry name" value="Histone H3 K4-specific methyltransferase SET7/9 N-terminal domain"/>
    <property type="match status" value="1"/>
</dbReference>
<keyword evidence="7" id="KW-0227">DNA damage</keyword>
<keyword evidence="10" id="KW-0234">DNA repair</keyword>
<evidence type="ECO:0000256" key="4">
    <source>
        <dbReference type="ARBA" id="ARBA00014046"/>
    </source>
</evidence>
<feature type="region of interest" description="Disordered" evidence="15">
    <location>
        <begin position="414"/>
        <end position="474"/>
    </location>
</feature>
<dbReference type="SUPFAM" id="SSF82185">
    <property type="entry name" value="Histone H3 K4-specific methyltransferase SET7/9 N-terminal domain"/>
    <property type="match status" value="1"/>
</dbReference>
<dbReference type="PROSITE" id="PS01084">
    <property type="entry name" value="DNA_PHOTOLYASES_2_2"/>
    <property type="match status" value="1"/>
</dbReference>
<dbReference type="PANTHER" id="PTHR10211">
    <property type="entry name" value="DEOXYRIBODIPYRIMIDINE PHOTOLYASE"/>
    <property type="match status" value="1"/>
</dbReference>
<evidence type="ECO:0000259" key="16">
    <source>
        <dbReference type="PROSITE" id="PS51645"/>
    </source>
</evidence>
<feature type="repeat" description="ANK" evidence="14">
    <location>
        <begin position="330"/>
        <end position="362"/>
    </location>
</feature>
<dbReference type="InterPro" id="IPR008148">
    <property type="entry name" value="DNA_photolyase_2"/>
</dbReference>
<evidence type="ECO:0000256" key="7">
    <source>
        <dbReference type="ARBA" id="ARBA00022763"/>
    </source>
</evidence>
<dbReference type="PROSITE" id="PS50297">
    <property type="entry name" value="ANK_REP_REGION"/>
    <property type="match status" value="1"/>
</dbReference>
<dbReference type="PANTHER" id="PTHR10211:SF0">
    <property type="entry name" value="DEOXYRIBODIPYRIMIDINE PHOTO-LYASE"/>
    <property type="match status" value="1"/>
</dbReference>
<dbReference type="EMBL" id="OW152814">
    <property type="protein sequence ID" value="CAH2050797.1"/>
    <property type="molecule type" value="Genomic_DNA"/>
</dbReference>
<dbReference type="Pfam" id="PF00023">
    <property type="entry name" value="Ank"/>
    <property type="match status" value="1"/>
</dbReference>
<keyword evidence="8" id="KW-0274">FAD</keyword>
<evidence type="ECO:0000256" key="6">
    <source>
        <dbReference type="ARBA" id="ARBA00022737"/>
    </source>
</evidence>
<feature type="domain" description="Photolyase/cryptochrome alpha/beta" evidence="16">
    <location>
        <begin position="852"/>
        <end position="980"/>
    </location>
</feature>
<dbReference type="SMART" id="SM00698">
    <property type="entry name" value="MORN"/>
    <property type="match status" value="2"/>
</dbReference>
<evidence type="ECO:0000256" key="12">
    <source>
        <dbReference type="ARBA" id="ARBA00031671"/>
    </source>
</evidence>
<dbReference type="SMART" id="SM00248">
    <property type="entry name" value="ANK"/>
    <property type="match status" value="6"/>
</dbReference>
<evidence type="ECO:0000256" key="11">
    <source>
        <dbReference type="ARBA" id="ARBA00023239"/>
    </source>
</evidence>
<dbReference type="InterPro" id="IPR003409">
    <property type="entry name" value="MORN"/>
</dbReference>
<dbReference type="Gene3D" id="3.40.50.620">
    <property type="entry name" value="HUPs"/>
    <property type="match status" value="1"/>
</dbReference>
<feature type="non-terminal residue" evidence="17">
    <location>
        <position position="1"/>
    </location>
</feature>
<evidence type="ECO:0000256" key="10">
    <source>
        <dbReference type="ARBA" id="ARBA00023204"/>
    </source>
</evidence>
<proteinExistence type="inferred from homology"/>
<keyword evidence="14" id="KW-0040">ANK repeat</keyword>
<dbReference type="InterPro" id="IPR006050">
    <property type="entry name" value="DNA_photolyase_N"/>
</dbReference>
<dbReference type="InterPro" id="IPR032673">
    <property type="entry name" value="DNA_photolyase_2_CS"/>
</dbReference>
<dbReference type="InterPro" id="IPR014729">
    <property type="entry name" value="Rossmann-like_a/b/a_fold"/>
</dbReference>
<evidence type="ECO:0000256" key="5">
    <source>
        <dbReference type="ARBA" id="ARBA00022630"/>
    </source>
</evidence>
<keyword evidence="6" id="KW-0677">Repeat</keyword>
<evidence type="ECO:0000256" key="9">
    <source>
        <dbReference type="ARBA" id="ARBA00023125"/>
    </source>
</evidence>
<dbReference type="Gene3D" id="1.25.40.20">
    <property type="entry name" value="Ankyrin repeat-containing domain"/>
    <property type="match status" value="2"/>
</dbReference>
<dbReference type="PROSITE" id="PS51645">
    <property type="entry name" value="PHR_CRY_ALPHA_BETA"/>
    <property type="match status" value="1"/>
</dbReference>
<dbReference type="SUPFAM" id="SSF52425">
    <property type="entry name" value="Cryptochrome/photolyase, N-terminal domain"/>
    <property type="match status" value="1"/>
</dbReference>
<evidence type="ECO:0000256" key="13">
    <source>
        <dbReference type="ARBA" id="ARBA00033999"/>
    </source>
</evidence>
<dbReference type="SUPFAM" id="SSF48403">
    <property type="entry name" value="Ankyrin repeat"/>
    <property type="match status" value="1"/>
</dbReference>
<feature type="compositionally biased region" description="Polar residues" evidence="15">
    <location>
        <begin position="449"/>
        <end position="458"/>
    </location>
</feature>
<dbReference type="Proteomes" id="UP000837857">
    <property type="component" value="Chromosome 2"/>
</dbReference>
<evidence type="ECO:0000256" key="15">
    <source>
        <dbReference type="SAM" id="MobiDB-lite"/>
    </source>
</evidence>
<keyword evidence="9" id="KW-0238">DNA-binding</keyword>
<evidence type="ECO:0000313" key="18">
    <source>
        <dbReference type="Proteomes" id="UP000837857"/>
    </source>
</evidence>
<organism evidence="17 18">
    <name type="scientific">Iphiclides podalirius</name>
    <name type="common">scarce swallowtail</name>
    <dbReference type="NCBI Taxonomy" id="110791"/>
    <lineage>
        <taxon>Eukaryota</taxon>
        <taxon>Metazoa</taxon>
        <taxon>Ecdysozoa</taxon>
        <taxon>Arthropoda</taxon>
        <taxon>Hexapoda</taxon>
        <taxon>Insecta</taxon>
        <taxon>Pterygota</taxon>
        <taxon>Neoptera</taxon>
        <taxon>Endopterygota</taxon>
        <taxon>Lepidoptera</taxon>
        <taxon>Glossata</taxon>
        <taxon>Ditrysia</taxon>
        <taxon>Papilionoidea</taxon>
        <taxon>Papilionidae</taxon>
        <taxon>Papilioninae</taxon>
        <taxon>Iphiclides</taxon>
    </lineage>
</organism>
<keyword evidence="18" id="KW-1185">Reference proteome</keyword>
<protein>
    <recommendedName>
        <fullName evidence="4">Deoxyribodipyrimidine photo-lyase</fullName>
        <ecNumber evidence="3">4.1.99.3</ecNumber>
    </recommendedName>
    <alternativeName>
        <fullName evidence="12">DNA photolyase</fullName>
    </alternativeName>
</protein>
<dbReference type="InterPro" id="IPR052219">
    <property type="entry name" value="Photolyase_Class-2"/>
</dbReference>